<gene>
    <name evidence="2" type="ORF">UC3_02148</name>
</gene>
<feature type="transmembrane region" description="Helical" evidence="1">
    <location>
        <begin position="51"/>
        <end position="71"/>
    </location>
</feature>
<feature type="transmembrane region" description="Helical" evidence="1">
    <location>
        <begin position="20"/>
        <end position="45"/>
    </location>
</feature>
<comment type="caution">
    <text evidence="2">The sequence shown here is derived from an EMBL/GenBank/DDBJ whole genome shotgun (WGS) entry which is preliminary data.</text>
</comment>
<evidence type="ECO:0000313" key="2">
    <source>
        <dbReference type="EMBL" id="EOL43171.1"/>
    </source>
</evidence>
<evidence type="ECO:0000256" key="1">
    <source>
        <dbReference type="SAM" id="Phobius"/>
    </source>
</evidence>
<keyword evidence="1" id="KW-1133">Transmembrane helix</keyword>
<dbReference type="EMBL" id="AJAT01000016">
    <property type="protein sequence ID" value="EOL43171.1"/>
    <property type="molecule type" value="Genomic_DNA"/>
</dbReference>
<keyword evidence="1" id="KW-0472">Membrane</keyword>
<feature type="transmembrane region" description="Helical" evidence="1">
    <location>
        <begin position="195"/>
        <end position="213"/>
    </location>
</feature>
<dbReference type="PATRIC" id="fig|1158610.3.peg.2143"/>
<dbReference type="InterPro" id="IPR006938">
    <property type="entry name" value="DUF624"/>
</dbReference>
<evidence type="ECO:0000313" key="3">
    <source>
        <dbReference type="Proteomes" id="UP000013785"/>
    </source>
</evidence>
<dbReference type="HOGENOM" id="CLU_107954_0_0_9"/>
<dbReference type="Pfam" id="PF04854">
    <property type="entry name" value="DUF624"/>
    <property type="match status" value="1"/>
</dbReference>
<dbReference type="eggNOG" id="ENOG5033C8M">
    <property type="taxonomic scope" value="Bacteria"/>
</dbReference>
<evidence type="ECO:0008006" key="4">
    <source>
        <dbReference type="Google" id="ProtNLM"/>
    </source>
</evidence>
<feature type="transmembrane region" description="Helical" evidence="1">
    <location>
        <begin position="130"/>
        <end position="150"/>
    </location>
</feature>
<reference evidence="2 3" key="1">
    <citation type="submission" date="2013-02" db="EMBL/GenBank/DDBJ databases">
        <title>The Genome Sequence of Enterococcus phoeniculicola BAA-412.</title>
        <authorList>
            <consortium name="The Broad Institute Genome Sequencing Platform"/>
            <consortium name="The Broad Institute Genome Sequencing Center for Infectious Disease"/>
            <person name="Earl A.M."/>
            <person name="Gilmore M.S."/>
            <person name="Lebreton F."/>
            <person name="Walker B."/>
            <person name="Young S.K."/>
            <person name="Zeng Q."/>
            <person name="Gargeya S."/>
            <person name="Fitzgerald M."/>
            <person name="Haas B."/>
            <person name="Abouelleil A."/>
            <person name="Alvarado L."/>
            <person name="Arachchi H.M."/>
            <person name="Berlin A.M."/>
            <person name="Chapman S.B."/>
            <person name="Dewar J."/>
            <person name="Goldberg J."/>
            <person name="Griggs A."/>
            <person name="Gujja S."/>
            <person name="Hansen M."/>
            <person name="Howarth C."/>
            <person name="Imamovic A."/>
            <person name="Larimer J."/>
            <person name="McCowan C."/>
            <person name="Murphy C."/>
            <person name="Neiman D."/>
            <person name="Pearson M."/>
            <person name="Priest M."/>
            <person name="Roberts A."/>
            <person name="Saif S."/>
            <person name="Shea T."/>
            <person name="Sisk P."/>
            <person name="Sykes S."/>
            <person name="Wortman J."/>
            <person name="Nusbaum C."/>
            <person name="Birren B."/>
        </authorList>
    </citation>
    <scope>NUCLEOTIDE SEQUENCE [LARGE SCALE GENOMIC DNA]</scope>
    <source>
        <strain evidence="2 3">ATCC BAA-412</strain>
    </source>
</reference>
<organism evidence="2 3">
    <name type="scientific">Enterococcus phoeniculicola ATCC BAA-412</name>
    <dbReference type="NCBI Taxonomy" id="1158610"/>
    <lineage>
        <taxon>Bacteria</taxon>
        <taxon>Bacillati</taxon>
        <taxon>Bacillota</taxon>
        <taxon>Bacilli</taxon>
        <taxon>Lactobacillales</taxon>
        <taxon>Enterococcaceae</taxon>
        <taxon>Enterococcus</taxon>
    </lineage>
</organism>
<feature type="transmembrane region" description="Helical" evidence="1">
    <location>
        <begin position="98"/>
        <end position="118"/>
    </location>
</feature>
<protein>
    <recommendedName>
        <fullName evidence="4">DUF624 domain-containing protein</fullName>
    </recommendedName>
</protein>
<proteinExistence type="predicted"/>
<accession>R3W650</accession>
<dbReference type="RefSeq" id="WP_010768810.1">
    <property type="nucleotide sequence ID" value="NZ_ASWE01000002.1"/>
</dbReference>
<dbReference type="STRING" id="154621.RV11_GL000613"/>
<keyword evidence="3" id="KW-1185">Reference proteome</keyword>
<dbReference type="Proteomes" id="UP000013785">
    <property type="component" value="Unassembled WGS sequence"/>
</dbReference>
<name>R3W650_9ENTE</name>
<dbReference type="OrthoDB" id="2182688at2"/>
<keyword evidence="1" id="KW-0812">Transmembrane</keyword>
<feature type="transmembrane region" description="Helical" evidence="1">
    <location>
        <begin position="171"/>
        <end position="189"/>
    </location>
</feature>
<dbReference type="AlphaFoldDB" id="R3W650"/>
<sequence>MLKKQTFETNIYMKMFRWVYIVLIGNLCFLCVNSPFTIVAITTAIDGRNLFLFSIALLFFIPSSLTAIAWLNKWQEEKEFDPAKQFFQLYKLLWKKSFSLGGIGWIISLVASVDSLFFLKLSIGKWLLPFFFVLIFIATSVSINNFYLYLRNPQLKISIIYKASLYFSLKKWYVSLVNTLLFIAIPLVMVIKPQFGFLVTPILFLGVIYLNCLQITKSLKVL</sequence>